<accession>A0ABR1JCP9</accession>
<gene>
    <name evidence="1" type="ORF">VKT23_011576</name>
</gene>
<keyword evidence="2" id="KW-1185">Reference proteome</keyword>
<evidence type="ECO:0000313" key="1">
    <source>
        <dbReference type="EMBL" id="KAK7454063.1"/>
    </source>
</evidence>
<reference evidence="1 2" key="1">
    <citation type="submission" date="2024-01" db="EMBL/GenBank/DDBJ databases">
        <title>A draft genome for the cacao thread blight pathogen Marasmiellus scandens.</title>
        <authorList>
            <person name="Baruah I.K."/>
            <person name="Leung J."/>
            <person name="Bukari Y."/>
            <person name="Amoako-Attah I."/>
            <person name="Meinhardt L.W."/>
            <person name="Bailey B.A."/>
            <person name="Cohen S.P."/>
        </authorList>
    </citation>
    <scope>NUCLEOTIDE SEQUENCE [LARGE SCALE GENOMIC DNA]</scope>
    <source>
        <strain evidence="1 2">GH-19</strain>
    </source>
</reference>
<protein>
    <submittedName>
        <fullName evidence="1">Uncharacterized protein</fullName>
    </submittedName>
</protein>
<comment type="caution">
    <text evidence="1">The sequence shown here is derived from an EMBL/GenBank/DDBJ whole genome shotgun (WGS) entry which is preliminary data.</text>
</comment>
<dbReference type="Proteomes" id="UP001498398">
    <property type="component" value="Unassembled WGS sequence"/>
</dbReference>
<proteinExistence type="predicted"/>
<evidence type="ECO:0000313" key="2">
    <source>
        <dbReference type="Proteomes" id="UP001498398"/>
    </source>
</evidence>
<organism evidence="1 2">
    <name type="scientific">Marasmiellus scandens</name>
    <dbReference type="NCBI Taxonomy" id="2682957"/>
    <lineage>
        <taxon>Eukaryota</taxon>
        <taxon>Fungi</taxon>
        <taxon>Dikarya</taxon>
        <taxon>Basidiomycota</taxon>
        <taxon>Agaricomycotina</taxon>
        <taxon>Agaricomycetes</taxon>
        <taxon>Agaricomycetidae</taxon>
        <taxon>Agaricales</taxon>
        <taxon>Marasmiineae</taxon>
        <taxon>Omphalotaceae</taxon>
        <taxon>Marasmiellus</taxon>
    </lineage>
</organism>
<dbReference type="EMBL" id="JBANRG010000025">
    <property type="protein sequence ID" value="KAK7454063.1"/>
    <property type="molecule type" value="Genomic_DNA"/>
</dbReference>
<sequence length="182" mass="20535">MLPQMRTPKCPASTTLAIAMQAGETLKAVASASPFPWLSLFASAILSLLEAVEKINENRVELQELQRESVDFFLIVKGVVDRCADAPRLENVLQFEHACTQFARYDPQLSSLSYRSSPKLRSELQQLLKELNLSERKSGRWFKQLLKSNSISLKLAAYRRRLGEIRDRVLVSPSILSISQLS</sequence>
<name>A0ABR1JCP9_9AGAR</name>